<dbReference type="InParanoid" id="A0A1X7SPE3"/>
<dbReference type="InterPro" id="IPR018864">
    <property type="entry name" value="Nucleoporin_Nup188_N"/>
</dbReference>
<dbReference type="GO" id="GO:0006405">
    <property type="term" value="P:RNA export from nucleus"/>
    <property type="evidence" value="ECO:0007669"/>
    <property type="project" value="TreeGrafter"/>
</dbReference>
<feature type="domain" description="Nucleoporin Nup188 N-terminal" evidence="1">
    <location>
        <begin position="9"/>
        <end position="172"/>
    </location>
</feature>
<reference evidence="2" key="1">
    <citation type="submission" date="2017-05" db="UniProtKB">
        <authorList>
            <consortium name="EnsemblMetazoa"/>
        </authorList>
    </citation>
    <scope>IDENTIFICATION</scope>
</reference>
<dbReference type="eggNOG" id="KOG4833">
    <property type="taxonomic scope" value="Eukaryota"/>
</dbReference>
<dbReference type="GO" id="GO:0006606">
    <property type="term" value="P:protein import into nucleus"/>
    <property type="evidence" value="ECO:0007669"/>
    <property type="project" value="TreeGrafter"/>
</dbReference>
<evidence type="ECO:0000259" key="1">
    <source>
        <dbReference type="Pfam" id="PF10487"/>
    </source>
</evidence>
<organism evidence="2">
    <name type="scientific">Amphimedon queenslandica</name>
    <name type="common">Sponge</name>
    <dbReference type="NCBI Taxonomy" id="400682"/>
    <lineage>
        <taxon>Eukaryota</taxon>
        <taxon>Metazoa</taxon>
        <taxon>Porifera</taxon>
        <taxon>Demospongiae</taxon>
        <taxon>Heteroscleromorpha</taxon>
        <taxon>Haplosclerida</taxon>
        <taxon>Niphatidae</taxon>
        <taxon>Amphimedon</taxon>
    </lineage>
</organism>
<dbReference type="STRING" id="400682.A0A1X7SPE3"/>
<dbReference type="PANTHER" id="PTHR31431">
    <property type="entry name" value="NUCLEOPORIN NUP188 HOMOLOG"/>
    <property type="match status" value="1"/>
</dbReference>
<evidence type="ECO:0000313" key="2">
    <source>
        <dbReference type="EnsemblMetazoa" id="Aqu2.1.03980_001"/>
    </source>
</evidence>
<sequence length="183" mass="21409">SASESKLLSSKDVSGKSAKFIQEISKKLNLDQWQSFLIFKSFLLEGYCGSLQDIHNLLPNSVDHSTLLVSIEDYYYRERLYILRCVKQILGYWQDGSHPFRVVYERCVDVLDINTDEFVSGVWKQFDKSVKEEIPTTVETPDGERKWVHQLLLEQCELLEILLLFYKDFLFPPEKIVGSIKQY</sequence>
<accession>A0A1X7SPE3</accession>
<dbReference type="InterPro" id="IPR044840">
    <property type="entry name" value="Nup188"/>
</dbReference>
<proteinExistence type="predicted"/>
<dbReference type="EnsemblMetazoa" id="Aqu2.1.03980_001">
    <property type="protein sequence ID" value="Aqu2.1.03980_001"/>
    <property type="gene ID" value="Aqu2.1.03980"/>
</dbReference>
<dbReference type="OrthoDB" id="102511at2759"/>
<protein>
    <recommendedName>
        <fullName evidence="1">Nucleoporin Nup188 N-terminal domain-containing protein</fullName>
    </recommendedName>
</protein>
<dbReference type="Pfam" id="PF10487">
    <property type="entry name" value="Nup188_N"/>
    <property type="match status" value="1"/>
</dbReference>
<dbReference type="GO" id="GO:0044611">
    <property type="term" value="C:nuclear pore inner ring"/>
    <property type="evidence" value="ECO:0007669"/>
    <property type="project" value="TreeGrafter"/>
</dbReference>
<dbReference type="AlphaFoldDB" id="A0A1X7SPE3"/>
<name>A0A1X7SPE3_AMPQE</name>
<dbReference type="PANTHER" id="PTHR31431:SF1">
    <property type="entry name" value="NUCLEOPORIN NUP188"/>
    <property type="match status" value="1"/>
</dbReference>
<dbReference type="GO" id="GO:0017056">
    <property type="term" value="F:structural constituent of nuclear pore"/>
    <property type="evidence" value="ECO:0007669"/>
    <property type="project" value="InterPro"/>
</dbReference>